<dbReference type="InterPro" id="IPR036366">
    <property type="entry name" value="PGBDSf"/>
</dbReference>
<proteinExistence type="inferred from homology"/>
<evidence type="ECO:0000256" key="3">
    <source>
        <dbReference type="ARBA" id="ARBA00022729"/>
    </source>
</evidence>
<reference evidence="10" key="1">
    <citation type="submission" date="2016-10" db="EMBL/GenBank/DDBJ databases">
        <authorList>
            <person name="Varghese N."/>
            <person name="Submissions S."/>
        </authorList>
    </citation>
    <scope>NUCLEOTIDE SEQUENCE [LARGE SCALE GENOMIC DNA]</scope>
    <source>
        <strain evidence="10">CGMCC 1.3566</strain>
    </source>
</reference>
<evidence type="ECO:0000313" key="10">
    <source>
        <dbReference type="Proteomes" id="UP000199095"/>
    </source>
</evidence>
<dbReference type="Pfam" id="PF00877">
    <property type="entry name" value="NLPC_P60"/>
    <property type="match status" value="1"/>
</dbReference>
<dbReference type="PROSITE" id="PS51782">
    <property type="entry name" value="LYSM"/>
    <property type="match status" value="5"/>
</dbReference>
<keyword evidence="10" id="KW-1185">Reference proteome</keyword>
<dbReference type="EMBL" id="FOHJ01000021">
    <property type="protein sequence ID" value="SEU10039.1"/>
    <property type="molecule type" value="Genomic_DNA"/>
</dbReference>
<evidence type="ECO:0000313" key="9">
    <source>
        <dbReference type="EMBL" id="SEU10039.1"/>
    </source>
</evidence>
<evidence type="ECO:0000256" key="1">
    <source>
        <dbReference type="ARBA" id="ARBA00007074"/>
    </source>
</evidence>
<sequence>MKVTMIKVMVGGIAITSIPLMGSDEIRVEAAEKTITYSQASVQDSIYYQVSAGDNLWKLSRNFQTSVDEIKRANNLTSDAVYVNQSLIIPKAMHTVMPGESLTTLAKKYDTTVDGMKEVNHLNSDLIRVGQILIIPAIVSSQSARSPEKSTSYTVMSGDSLWGIANRYDVSVNAIKSANDLTSNVINVGQTLTIPGGNAEEVSAPTTVPSTDNIQYKITSSDTLWSIAQTYGVEVDAIRSSNNLESAPLHIGQTLIIPKDEKAISVPAVAPVKETERNSYKVQSGDTLYGIARAYHTTVDKIKKANNLNTNTLTIGQILTIPSSQTDAQKTTGSSSPQNESNLELVQKGLQKLGYYAVQTMTGSYDNPTKEAIRDFQSDYGLSVTGTADDKTKTAIEHAVLKQDLMKDTKNYLGVPYLWGGTTPSGFDCSGFVYYMFNKHGVDMPRDTAAGLFTKGTSVSQSALQPGDLVFYAVNSNRITHVGFYIGDNQWISATSSKGIAIYSLDNSYWSKYYEGAKRIY</sequence>
<dbReference type="GO" id="GO:0008234">
    <property type="term" value="F:cysteine-type peptidase activity"/>
    <property type="evidence" value="ECO:0007669"/>
    <property type="project" value="UniProtKB-KW"/>
</dbReference>
<dbReference type="Pfam" id="PF01476">
    <property type="entry name" value="LysM"/>
    <property type="match status" value="5"/>
</dbReference>
<dbReference type="InterPro" id="IPR036365">
    <property type="entry name" value="PGBD-like_sf"/>
</dbReference>
<dbReference type="InterPro" id="IPR052062">
    <property type="entry name" value="Murein_DD/LD_carboxypeptidase"/>
</dbReference>
<dbReference type="PROSITE" id="PS51935">
    <property type="entry name" value="NLPC_P60"/>
    <property type="match status" value="1"/>
</dbReference>
<dbReference type="InterPro" id="IPR036779">
    <property type="entry name" value="LysM_dom_sf"/>
</dbReference>
<dbReference type="SUPFAM" id="SSF54001">
    <property type="entry name" value="Cysteine proteinases"/>
    <property type="match status" value="1"/>
</dbReference>
<dbReference type="Proteomes" id="UP000199095">
    <property type="component" value="Unassembled WGS sequence"/>
</dbReference>
<keyword evidence="6" id="KW-0788">Thiol protease</keyword>
<dbReference type="InterPro" id="IPR002477">
    <property type="entry name" value="Peptidoglycan-bd-like"/>
</dbReference>
<feature type="domain" description="LysM" evidence="7">
    <location>
        <begin position="92"/>
        <end position="135"/>
    </location>
</feature>
<evidence type="ECO:0000259" key="8">
    <source>
        <dbReference type="PROSITE" id="PS51935"/>
    </source>
</evidence>
<organism evidence="9 10">
    <name type="scientific">Salinibacillus kushneri</name>
    <dbReference type="NCBI Taxonomy" id="237682"/>
    <lineage>
        <taxon>Bacteria</taxon>
        <taxon>Bacillati</taxon>
        <taxon>Bacillota</taxon>
        <taxon>Bacilli</taxon>
        <taxon>Bacillales</taxon>
        <taxon>Bacillaceae</taxon>
        <taxon>Salinibacillus</taxon>
    </lineage>
</organism>
<feature type="domain" description="LysM" evidence="7">
    <location>
        <begin position="151"/>
        <end position="194"/>
    </location>
</feature>
<dbReference type="InterPro" id="IPR038765">
    <property type="entry name" value="Papain-like_cys_pep_sf"/>
</dbReference>
<dbReference type="Gene3D" id="3.90.1720.10">
    <property type="entry name" value="endopeptidase domain like (from Nostoc punctiforme)"/>
    <property type="match status" value="1"/>
</dbReference>
<evidence type="ECO:0000256" key="2">
    <source>
        <dbReference type="ARBA" id="ARBA00022670"/>
    </source>
</evidence>
<feature type="domain" description="NlpC/P60" evidence="8">
    <location>
        <begin position="399"/>
        <end position="521"/>
    </location>
</feature>
<keyword evidence="4" id="KW-0677">Repeat</keyword>
<evidence type="ECO:0000256" key="6">
    <source>
        <dbReference type="ARBA" id="ARBA00022807"/>
    </source>
</evidence>
<feature type="domain" description="LysM" evidence="7">
    <location>
        <begin position="46"/>
        <end position="89"/>
    </location>
</feature>
<dbReference type="Gene3D" id="1.10.101.10">
    <property type="entry name" value="PGBD-like superfamily/PGBD"/>
    <property type="match status" value="1"/>
</dbReference>
<evidence type="ECO:0000256" key="4">
    <source>
        <dbReference type="ARBA" id="ARBA00022737"/>
    </source>
</evidence>
<name>A0A1I0JKI6_9BACI</name>
<dbReference type="SUPFAM" id="SSF47090">
    <property type="entry name" value="PGBD-like"/>
    <property type="match status" value="1"/>
</dbReference>
<evidence type="ECO:0000259" key="7">
    <source>
        <dbReference type="PROSITE" id="PS51782"/>
    </source>
</evidence>
<feature type="domain" description="LysM" evidence="7">
    <location>
        <begin position="278"/>
        <end position="321"/>
    </location>
</feature>
<dbReference type="InterPro" id="IPR000064">
    <property type="entry name" value="NLP_P60_dom"/>
</dbReference>
<dbReference type="Pfam" id="PF01471">
    <property type="entry name" value="PG_binding_1"/>
    <property type="match status" value="1"/>
</dbReference>
<dbReference type="STRING" id="237682.SAMN05421676_12123"/>
<dbReference type="GO" id="GO:0006508">
    <property type="term" value="P:proteolysis"/>
    <property type="evidence" value="ECO:0007669"/>
    <property type="project" value="UniProtKB-KW"/>
</dbReference>
<dbReference type="SMART" id="SM00257">
    <property type="entry name" value="LysM"/>
    <property type="match status" value="5"/>
</dbReference>
<dbReference type="SUPFAM" id="SSF54106">
    <property type="entry name" value="LysM domain"/>
    <property type="match status" value="5"/>
</dbReference>
<comment type="similarity">
    <text evidence="1">Belongs to the peptidase C40 family.</text>
</comment>
<accession>A0A1I0JKI6</accession>
<feature type="domain" description="LysM" evidence="7">
    <location>
        <begin position="214"/>
        <end position="257"/>
    </location>
</feature>
<dbReference type="PANTHER" id="PTHR47360:SF1">
    <property type="entry name" value="ENDOPEPTIDASE NLPC-RELATED"/>
    <property type="match status" value="1"/>
</dbReference>
<dbReference type="PANTHER" id="PTHR47360">
    <property type="entry name" value="MUREIN DD-ENDOPEPTIDASE MEPS/MUREIN LD-CARBOXYPEPTIDASE"/>
    <property type="match status" value="1"/>
</dbReference>
<dbReference type="InterPro" id="IPR018392">
    <property type="entry name" value="LysM"/>
</dbReference>
<dbReference type="RefSeq" id="WP_220083845.1">
    <property type="nucleotide sequence ID" value="NZ_FOHJ01000021.1"/>
</dbReference>
<keyword evidence="3" id="KW-0732">Signal</keyword>
<dbReference type="Gene3D" id="3.10.350.10">
    <property type="entry name" value="LysM domain"/>
    <property type="match status" value="5"/>
</dbReference>
<keyword evidence="5" id="KW-0378">Hydrolase</keyword>
<evidence type="ECO:0000256" key="5">
    <source>
        <dbReference type="ARBA" id="ARBA00022801"/>
    </source>
</evidence>
<dbReference type="AlphaFoldDB" id="A0A1I0JKI6"/>
<protein>
    <submittedName>
        <fullName evidence="9">Peptidoglycan endopeptidase LytF/peptidoglycan endopeptidase LytE</fullName>
    </submittedName>
</protein>
<gene>
    <name evidence="9" type="ORF">SAMN05421676_12123</name>
</gene>
<keyword evidence="2" id="KW-0645">Protease</keyword>
<dbReference type="CDD" id="cd00118">
    <property type="entry name" value="LysM"/>
    <property type="match status" value="5"/>
</dbReference>